<dbReference type="SUPFAM" id="SSF54236">
    <property type="entry name" value="Ubiquitin-like"/>
    <property type="match status" value="1"/>
</dbReference>
<sequence length="113" mass="12235">MSKVNGHDVSVQEANDSDSSGVNSNIENKVKVAFAGLDNRLYFALKSNTKLRRVAEIFAENAKIPLDSIKLVLDGREIPIDATPQSCGMVDSDVVDVSQRTDGGFSNDGFFLL</sequence>
<dbReference type="InterPro" id="IPR022617">
    <property type="entry name" value="Rad60/SUMO-like_dom"/>
</dbReference>
<reference evidence="3 4" key="1">
    <citation type="journal article" date="2016" name="Proc. Natl. Acad. Sci. U.S.A.">
        <title>Comparative genomics of biotechnologically important yeasts.</title>
        <authorList>
            <person name="Riley R."/>
            <person name="Haridas S."/>
            <person name="Wolfe K.H."/>
            <person name="Lopes M.R."/>
            <person name="Hittinger C.T."/>
            <person name="Goeker M."/>
            <person name="Salamov A.A."/>
            <person name="Wisecaver J.H."/>
            <person name="Long T.M."/>
            <person name="Calvey C.H."/>
            <person name="Aerts A.L."/>
            <person name="Barry K.W."/>
            <person name="Choi C."/>
            <person name="Clum A."/>
            <person name="Coughlan A.Y."/>
            <person name="Deshpande S."/>
            <person name="Douglass A.P."/>
            <person name="Hanson S.J."/>
            <person name="Klenk H.-P."/>
            <person name="LaButti K.M."/>
            <person name="Lapidus A."/>
            <person name="Lindquist E.A."/>
            <person name="Lipzen A.M."/>
            <person name="Meier-Kolthoff J.P."/>
            <person name="Ohm R.A."/>
            <person name="Otillar R.P."/>
            <person name="Pangilinan J.L."/>
            <person name="Peng Y."/>
            <person name="Rokas A."/>
            <person name="Rosa C.A."/>
            <person name="Scheuner C."/>
            <person name="Sibirny A.A."/>
            <person name="Slot J.C."/>
            <person name="Stielow J.B."/>
            <person name="Sun H."/>
            <person name="Kurtzman C.P."/>
            <person name="Blackwell M."/>
            <person name="Grigoriev I.V."/>
            <person name="Jeffries T.W."/>
        </authorList>
    </citation>
    <scope>NUCLEOTIDE SEQUENCE [LARGE SCALE GENOMIC DNA]</scope>
    <source>
        <strain evidence="4">ATCC 58044 / CBS 1984 / NCYC 433 / NRRL Y-366-8</strain>
    </source>
</reference>
<dbReference type="Pfam" id="PF11976">
    <property type="entry name" value="Rad60-SLD"/>
    <property type="match status" value="1"/>
</dbReference>
<evidence type="ECO:0000259" key="2">
    <source>
        <dbReference type="PROSITE" id="PS50053"/>
    </source>
</evidence>
<dbReference type="GeneID" id="30203373"/>
<dbReference type="AlphaFoldDB" id="A0A1E3PAA7"/>
<dbReference type="RefSeq" id="XP_019041553.1">
    <property type="nucleotide sequence ID" value="XM_019186127.1"/>
</dbReference>
<accession>A0A1E3PAA7</accession>
<evidence type="ECO:0000313" key="4">
    <source>
        <dbReference type="Proteomes" id="UP000094112"/>
    </source>
</evidence>
<dbReference type="EMBL" id="KV454208">
    <property type="protein sequence ID" value="ODQ62346.1"/>
    <property type="molecule type" value="Genomic_DNA"/>
</dbReference>
<proteinExistence type="predicted"/>
<protein>
    <recommendedName>
        <fullName evidence="2">Ubiquitin-like domain-containing protein</fullName>
    </recommendedName>
</protein>
<gene>
    <name evidence="3" type="ORF">WICANDRAFT_87742</name>
</gene>
<keyword evidence="4" id="KW-1185">Reference proteome</keyword>
<dbReference type="OrthoDB" id="442921at2759"/>
<organism evidence="3 4">
    <name type="scientific">Wickerhamomyces anomalus (strain ATCC 58044 / CBS 1984 / NCYC 433 / NRRL Y-366-8)</name>
    <name type="common">Yeast</name>
    <name type="synonym">Hansenula anomala</name>
    <dbReference type="NCBI Taxonomy" id="683960"/>
    <lineage>
        <taxon>Eukaryota</taxon>
        <taxon>Fungi</taxon>
        <taxon>Dikarya</taxon>
        <taxon>Ascomycota</taxon>
        <taxon>Saccharomycotina</taxon>
        <taxon>Saccharomycetes</taxon>
        <taxon>Phaffomycetales</taxon>
        <taxon>Wickerhamomycetaceae</taxon>
        <taxon>Wickerhamomyces</taxon>
    </lineage>
</organism>
<dbReference type="CDD" id="cd01763">
    <property type="entry name" value="Ubl_SUMO_like"/>
    <property type="match status" value="1"/>
</dbReference>
<dbReference type="InterPro" id="IPR000626">
    <property type="entry name" value="Ubiquitin-like_dom"/>
</dbReference>
<feature type="domain" description="Ubiquitin-like" evidence="2">
    <location>
        <begin position="26"/>
        <end position="104"/>
    </location>
</feature>
<evidence type="ECO:0000313" key="3">
    <source>
        <dbReference type="EMBL" id="ODQ62346.1"/>
    </source>
</evidence>
<feature type="compositionally biased region" description="Polar residues" evidence="1">
    <location>
        <begin position="12"/>
        <end position="24"/>
    </location>
</feature>
<dbReference type="PROSITE" id="PS50053">
    <property type="entry name" value="UBIQUITIN_2"/>
    <property type="match status" value="1"/>
</dbReference>
<dbReference type="InterPro" id="IPR029071">
    <property type="entry name" value="Ubiquitin-like_domsf"/>
</dbReference>
<dbReference type="Proteomes" id="UP000094112">
    <property type="component" value="Unassembled WGS sequence"/>
</dbReference>
<name>A0A1E3PAA7_WICAA</name>
<feature type="region of interest" description="Disordered" evidence="1">
    <location>
        <begin position="1"/>
        <end position="24"/>
    </location>
</feature>
<dbReference type="Gene3D" id="3.10.20.90">
    <property type="entry name" value="Phosphatidylinositol 3-kinase Catalytic Subunit, Chain A, domain 1"/>
    <property type="match status" value="1"/>
</dbReference>
<dbReference type="STRING" id="683960.A0A1E3PAA7"/>
<evidence type="ECO:0000256" key="1">
    <source>
        <dbReference type="SAM" id="MobiDB-lite"/>
    </source>
</evidence>